<sequence>MQKNNAPIALVVGIILLICSIPIRWMTLHNVTISTPRMPDGFPQMPGHFPSMSGMSFSVNGLNGNITLGVELPIWLIVVIGVIGLVLLLLNQFRVAAIPRWGILLPLGISLVYVLYGFGVMIISDEVSMGAGVFLALAGLGIGLWAVLKTRSVPGN</sequence>
<dbReference type="AlphaFoldDB" id="A0A7X1E4S8"/>
<reference evidence="2 3" key="1">
    <citation type="submission" date="2020-07" db="EMBL/GenBank/DDBJ databases">
        <authorList>
            <person name="Feng X."/>
        </authorList>
    </citation>
    <scope>NUCLEOTIDE SEQUENCE [LARGE SCALE GENOMIC DNA]</scope>
    <source>
        <strain evidence="2 3">JCM14086</strain>
    </source>
</reference>
<dbReference type="EMBL" id="JACHVA010000092">
    <property type="protein sequence ID" value="MBC2602451.1"/>
    <property type="molecule type" value="Genomic_DNA"/>
</dbReference>
<dbReference type="RefSeq" id="WP_185693135.1">
    <property type="nucleotide sequence ID" value="NZ_JACHVA010000092.1"/>
</dbReference>
<name>A0A7X1E4S8_9BACT</name>
<protein>
    <submittedName>
        <fullName evidence="2">Uncharacterized protein</fullName>
    </submittedName>
</protein>
<accession>A0A7X1E4S8</accession>
<evidence type="ECO:0000256" key="1">
    <source>
        <dbReference type="SAM" id="Phobius"/>
    </source>
</evidence>
<keyword evidence="1" id="KW-1133">Transmembrane helix</keyword>
<organism evidence="2 3">
    <name type="scientific">Puniceicoccus vermicola</name>
    <dbReference type="NCBI Taxonomy" id="388746"/>
    <lineage>
        <taxon>Bacteria</taxon>
        <taxon>Pseudomonadati</taxon>
        <taxon>Verrucomicrobiota</taxon>
        <taxon>Opitutia</taxon>
        <taxon>Puniceicoccales</taxon>
        <taxon>Puniceicoccaceae</taxon>
        <taxon>Puniceicoccus</taxon>
    </lineage>
</organism>
<proteinExistence type="predicted"/>
<evidence type="ECO:0000313" key="2">
    <source>
        <dbReference type="EMBL" id="MBC2602451.1"/>
    </source>
</evidence>
<evidence type="ECO:0000313" key="3">
    <source>
        <dbReference type="Proteomes" id="UP000525652"/>
    </source>
</evidence>
<feature type="transmembrane region" description="Helical" evidence="1">
    <location>
        <begin position="7"/>
        <end position="27"/>
    </location>
</feature>
<keyword evidence="1" id="KW-0812">Transmembrane</keyword>
<dbReference type="Proteomes" id="UP000525652">
    <property type="component" value="Unassembled WGS sequence"/>
</dbReference>
<comment type="caution">
    <text evidence="2">The sequence shown here is derived from an EMBL/GenBank/DDBJ whole genome shotgun (WGS) entry which is preliminary data.</text>
</comment>
<gene>
    <name evidence="2" type="ORF">H5P30_11745</name>
</gene>
<feature type="transmembrane region" description="Helical" evidence="1">
    <location>
        <begin position="129"/>
        <end position="148"/>
    </location>
</feature>
<feature type="transmembrane region" description="Helical" evidence="1">
    <location>
        <begin position="72"/>
        <end position="90"/>
    </location>
</feature>
<keyword evidence="3" id="KW-1185">Reference proteome</keyword>
<feature type="transmembrane region" description="Helical" evidence="1">
    <location>
        <begin position="102"/>
        <end position="123"/>
    </location>
</feature>
<keyword evidence="1" id="KW-0472">Membrane</keyword>